<dbReference type="Proteomes" id="UP000276603">
    <property type="component" value="Unassembled WGS sequence"/>
</dbReference>
<keyword evidence="2" id="KW-1185">Reference proteome</keyword>
<protein>
    <submittedName>
        <fullName evidence="1">Uncharacterized protein</fullName>
    </submittedName>
</protein>
<dbReference type="EMBL" id="RBCJ01000004">
    <property type="protein sequence ID" value="RKN78780.1"/>
    <property type="molecule type" value="Genomic_DNA"/>
</dbReference>
<name>A0A3B0C061_9FLAO</name>
<comment type="caution">
    <text evidence="1">The sequence shown here is derived from an EMBL/GenBank/DDBJ whole genome shotgun (WGS) entry which is preliminary data.</text>
</comment>
<accession>A0A3B0C061</accession>
<organism evidence="1 2">
    <name type="scientific">Ulvibacterium marinum</name>
    <dbReference type="NCBI Taxonomy" id="2419782"/>
    <lineage>
        <taxon>Bacteria</taxon>
        <taxon>Pseudomonadati</taxon>
        <taxon>Bacteroidota</taxon>
        <taxon>Flavobacteriia</taxon>
        <taxon>Flavobacteriales</taxon>
        <taxon>Flavobacteriaceae</taxon>
        <taxon>Ulvibacterium</taxon>
    </lineage>
</organism>
<sequence length="375" mass="42776">MKPNEKGTFGHDLHFLNTNKKTIVLKNNNDKCQLVVIPDYQGRVMTSTSNGLNGKSYGWINYDLIASQKFEEQINVFGGEDRFWLGPEGGQYSIFFEKGDEFTMENWSTPKSIDTEPFSLVENTETSAVFNKDIQLTNYQEYEFSINIRREVSLLDEAQIKKNLKLDFDDEMLFVGFQSENTMTNTGPSAWTKANGLLSIWILGMFTPSENTTVIIPYKDSLKLNTDYFGEIDPDRLKINEKTILFKGDGKYRCKIGVPFQNALPIFGSYDSENNVLTLVEYSTTEVTSYVNSLWKHQDDPYEGDVINSYNDGPLETGKQMGPFYELESSSAAKELEQGDSIQHVHKTYHFEGAYESLNSIAKQTLNIDLDEIKF</sequence>
<dbReference type="AlphaFoldDB" id="A0A3B0C061"/>
<proteinExistence type="predicted"/>
<gene>
    <name evidence="1" type="ORF">D7Z94_19990</name>
</gene>
<dbReference type="OrthoDB" id="1113889at2"/>
<evidence type="ECO:0000313" key="1">
    <source>
        <dbReference type="EMBL" id="RKN78780.1"/>
    </source>
</evidence>
<dbReference type="Pfam" id="PF20583">
    <property type="entry name" value="DUF6786"/>
    <property type="match status" value="1"/>
</dbReference>
<evidence type="ECO:0000313" key="2">
    <source>
        <dbReference type="Proteomes" id="UP000276603"/>
    </source>
</evidence>
<dbReference type="InterPro" id="IPR046713">
    <property type="entry name" value="DUF6786"/>
</dbReference>
<reference evidence="1 2" key="1">
    <citation type="submission" date="2018-10" db="EMBL/GenBank/DDBJ databases">
        <title>Ulvibacterium marinum gen. nov., sp. nov., a novel marine bacterium of the family Flavobacteriaceae, isolated from a culture of the green alga Ulva prolifera.</title>
        <authorList>
            <person name="Zhang Z."/>
        </authorList>
    </citation>
    <scope>NUCLEOTIDE SEQUENCE [LARGE SCALE GENOMIC DNA]</scope>
    <source>
        <strain evidence="1 2">CCMM003</strain>
    </source>
</reference>